<evidence type="ECO:0000256" key="1">
    <source>
        <dbReference type="ARBA" id="ARBA00005422"/>
    </source>
</evidence>
<proteinExistence type="inferred from homology"/>
<dbReference type="AlphaFoldDB" id="A0A2N3IDS3"/>
<dbReference type="GO" id="GO:0001731">
    <property type="term" value="P:formation of translation preinitiation complex"/>
    <property type="evidence" value="ECO:0007669"/>
    <property type="project" value="TreeGrafter"/>
</dbReference>
<name>A0A2N3IDS3_9BACT</name>
<comment type="caution">
    <text evidence="5">The sequence shown here is derived from an EMBL/GenBank/DDBJ whole genome shotgun (WGS) entry which is preliminary data.</text>
</comment>
<dbReference type="SUPFAM" id="SSF55159">
    <property type="entry name" value="eIF1-like"/>
    <property type="match status" value="1"/>
</dbReference>
<dbReference type="GO" id="GO:0003729">
    <property type="term" value="F:mRNA binding"/>
    <property type="evidence" value="ECO:0007669"/>
    <property type="project" value="TreeGrafter"/>
</dbReference>
<keyword evidence="6" id="KW-1185">Reference proteome</keyword>
<evidence type="ECO:0000259" key="4">
    <source>
        <dbReference type="PROSITE" id="PS50296"/>
    </source>
</evidence>
<evidence type="ECO:0000256" key="3">
    <source>
        <dbReference type="ARBA" id="ARBA00022917"/>
    </source>
</evidence>
<keyword evidence="3" id="KW-0648">Protein biosynthesis</keyword>
<evidence type="ECO:0000313" key="5">
    <source>
        <dbReference type="EMBL" id="PKQ68482.1"/>
    </source>
</evidence>
<protein>
    <submittedName>
        <fullName evidence="5">Translation initiation factor</fullName>
    </submittedName>
</protein>
<dbReference type="InterPro" id="IPR036877">
    <property type="entry name" value="SUI1_dom_sf"/>
</dbReference>
<dbReference type="Proteomes" id="UP000233618">
    <property type="component" value="Unassembled WGS sequence"/>
</dbReference>
<dbReference type="CDD" id="cd11567">
    <property type="entry name" value="YciH_like"/>
    <property type="match status" value="1"/>
</dbReference>
<dbReference type="Pfam" id="PF01253">
    <property type="entry name" value="SUI1"/>
    <property type="match status" value="1"/>
</dbReference>
<dbReference type="GO" id="GO:0002188">
    <property type="term" value="P:translation reinitiation"/>
    <property type="evidence" value="ECO:0007669"/>
    <property type="project" value="TreeGrafter"/>
</dbReference>
<evidence type="ECO:0000313" key="6">
    <source>
        <dbReference type="Proteomes" id="UP000233618"/>
    </source>
</evidence>
<dbReference type="PANTHER" id="PTHR12789">
    <property type="entry name" value="DENSITY-REGULATED PROTEIN HOMOLOG"/>
    <property type="match status" value="1"/>
</dbReference>
<dbReference type="EMBL" id="MVDE01000004">
    <property type="protein sequence ID" value="PKQ68482.1"/>
    <property type="molecule type" value="Genomic_DNA"/>
</dbReference>
<feature type="domain" description="SUI1" evidence="4">
    <location>
        <begin position="37"/>
        <end position="103"/>
    </location>
</feature>
<dbReference type="RefSeq" id="WP_101308644.1">
    <property type="nucleotide sequence ID" value="NZ_CAXXEE010000003.1"/>
</dbReference>
<dbReference type="GO" id="GO:0003743">
    <property type="term" value="F:translation initiation factor activity"/>
    <property type="evidence" value="ECO:0007669"/>
    <property type="project" value="UniProtKB-KW"/>
</dbReference>
<sequence length="111" mass="12314">MAKSKKNIVYSTNPDYNYEYDDEPVEETLAPNKQKLRVLLDKKQRKGKVVTLIEGFVGTSDDLKELGKILKSKCGGGGSAKDGEILIQGDHRDKIMDLLKAEGYQVKRVGG</sequence>
<comment type="similarity">
    <text evidence="1">Belongs to the SUI1 family.</text>
</comment>
<accession>A0A2N3IDS3</accession>
<dbReference type="PIRSF" id="PIRSF037511">
    <property type="entry name" value="Transl_init_SUI1_pro"/>
    <property type="match status" value="1"/>
</dbReference>
<dbReference type="InterPro" id="IPR005872">
    <property type="entry name" value="SUI1_arc_bac"/>
</dbReference>
<dbReference type="PANTHER" id="PTHR12789:SF0">
    <property type="entry name" value="DENSITY-REGULATED PROTEIN"/>
    <property type="match status" value="1"/>
</dbReference>
<organism evidence="5 6">
    <name type="scientific">Labilibaculum manganireducens</name>
    <dbReference type="NCBI Taxonomy" id="1940525"/>
    <lineage>
        <taxon>Bacteria</taxon>
        <taxon>Pseudomonadati</taxon>
        <taxon>Bacteroidota</taxon>
        <taxon>Bacteroidia</taxon>
        <taxon>Marinilabiliales</taxon>
        <taxon>Marinifilaceae</taxon>
        <taxon>Labilibaculum</taxon>
    </lineage>
</organism>
<keyword evidence="2" id="KW-0810">Translation regulation</keyword>
<keyword evidence="5" id="KW-0396">Initiation factor</keyword>
<dbReference type="GO" id="GO:0006417">
    <property type="term" value="P:regulation of translation"/>
    <property type="evidence" value="ECO:0007669"/>
    <property type="project" value="UniProtKB-KW"/>
</dbReference>
<evidence type="ECO:0000256" key="2">
    <source>
        <dbReference type="ARBA" id="ARBA00022845"/>
    </source>
</evidence>
<dbReference type="InterPro" id="IPR050318">
    <property type="entry name" value="DENR/SUI1_TIF"/>
</dbReference>
<reference evidence="5 6" key="1">
    <citation type="journal article" date="2017" name="Front. Microbiol.">
        <title>Labilibaculum manganireducens gen. nov., sp. nov. and Labilibaculum filiforme sp. nov., Novel Bacteroidetes Isolated from Subsurface Sediments of the Baltic Sea.</title>
        <authorList>
            <person name="Vandieken V."/>
            <person name="Marshall I.P."/>
            <person name="Niemann H."/>
            <person name="Engelen B."/>
            <person name="Cypionka H."/>
        </authorList>
    </citation>
    <scope>NUCLEOTIDE SEQUENCE [LARGE SCALE GENOMIC DNA]</scope>
    <source>
        <strain evidence="5 6">59.10-2M</strain>
    </source>
</reference>
<dbReference type="PROSITE" id="PS50296">
    <property type="entry name" value="SUI1"/>
    <property type="match status" value="1"/>
</dbReference>
<dbReference type="Gene3D" id="3.30.780.10">
    <property type="entry name" value="SUI1-like domain"/>
    <property type="match status" value="1"/>
</dbReference>
<dbReference type="InterPro" id="IPR001950">
    <property type="entry name" value="SUI1"/>
</dbReference>
<gene>
    <name evidence="5" type="ORF">BZG01_04525</name>
</gene>